<organism evidence="1 2">
    <name type="scientific">Haemaphysalis longicornis</name>
    <name type="common">Bush tick</name>
    <dbReference type="NCBI Taxonomy" id="44386"/>
    <lineage>
        <taxon>Eukaryota</taxon>
        <taxon>Metazoa</taxon>
        <taxon>Ecdysozoa</taxon>
        <taxon>Arthropoda</taxon>
        <taxon>Chelicerata</taxon>
        <taxon>Arachnida</taxon>
        <taxon>Acari</taxon>
        <taxon>Parasitiformes</taxon>
        <taxon>Ixodida</taxon>
        <taxon>Ixodoidea</taxon>
        <taxon>Ixodidae</taxon>
        <taxon>Haemaphysalinae</taxon>
        <taxon>Haemaphysalis</taxon>
    </lineage>
</organism>
<gene>
    <name evidence="1" type="ORF">HPB48_006871</name>
</gene>
<name>A0A9J6FEF2_HAELO</name>
<accession>A0A9J6FEF2</accession>
<comment type="caution">
    <text evidence="1">The sequence shown here is derived from an EMBL/GenBank/DDBJ whole genome shotgun (WGS) entry which is preliminary data.</text>
</comment>
<dbReference type="Proteomes" id="UP000821853">
    <property type="component" value="Chromosome 1"/>
</dbReference>
<keyword evidence="2" id="KW-1185">Reference proteome</keyword>
<reference evidence="1 2" key="1">
    <citation type="journal article" date="2020" name="Cell">
        <title>Large-Scale Comparative Analyses of Tick Genomes Elucidate Their Genetic Diversity and Vector Capacities.</title>
        <authorList>
            <consortium name="Tick Genome and Microbiome Consortium (TIGMIC)"/>
            <person name="Jia N."/>
            <person name="Wang J."/>
            <person name="Shi W."/>
            <person name="Du L."/>
            <person name="Sun Y."/>
            <person name="Zhan W."/>
            <person name="Jiang J.F."/>
            <person name="Wang Q."/>
            <person name="Zhang B."/>
            <person name="Ji P."/>
            <person name="Bell-Sakyi L."/>
            <person name="Cui X.M."/>
            <person name="Yuan T.T."/>
            <person name="Jiang B.G."/>
            <person name="Yang W.F."/>
            <person name="Lam T.T."/>
            <person name="Chang Q.C."/>
            <person name="Ding S.J."/>
            <person name="Wang X.J."/>
            <person name="Zhu J.G."/>
            <person name="Ruan X.D."/>
            <person name="Zhao L."/>
            <person name="Wei J.T."/>
            <person name="Ye R.Z."/>
            <person name="Que T.C."/>
            <person name="Du C.H."/>
            <person name="Zhou Y.H."/>
            <person name="Cheng J.X."/>
            <person name="Dai P.F."/>
            <person name="Guo W.B."/>
            <person name="Han X.H."/>
            <person name="Huang E.J."/>
            <person name="Li L.F."/>
            <person name="Wei W."/>
            <person name="Gao Y.C."/>
            <person name="Liu J.Z."/>
            <person name="Shao H.Z."/>
            <person name="Wang X."/>
            <person name="Wang C.C."/>
            <person name="Yang T.C."/>
            <person name="Huo Q.B."/>
            <person name="Li W."/>
            <person name="Chen H.Y."/>
            <person name="Chen S.E."/>
            <person name="Zhou L.G."/>
            <person name="Ni X.B."/>
            <person name="Tian J.H."/>
            <person name="Sheng Y."/>
            <person name="Liu T."/>
            <person name="Pan Y.S."/>
            <person name="Xia L.Y."/>
            <person name="Li J."/>
            <person name="Zhao F."/>
            <person name="Cao W.C."/>
        </authorList>
    </citation>
    <scope>NUCLEOTIDE SEQUENCE [LARGE SCALE GENOMIC DNA]</scope>
    <source>
        <strain evidence="1">HaeL-2018</strain>
    </source>
</reference>
<dbReference type="AlphaFoldDB" id="A0A9J6FEF2"/>
<dbReference type="OMA" id="FPSGMLY"/>
<proteinExistence type="predicted"/>
<dbReference type="VEuPathDB" id="VectorBase:HLOH_041270"/>
<dbReference type="OrthoDB" id="6428476at2759"/>
<sequence>MFSFSTLLSSEEHGWLFFNRGVFVTPEIKGSKWEGFAFLDEGALHTRGGCASKKRPFPICTRKRPTPGALAGSKHDANNYIDAVLRDYLPVNARSLNLDPVFLPGFNVKVESTSLTNRDIKAQFSTGTLYGLSNVVRRRGDCGVPGWQGSNVTAGCYLSLDNLRLTYDGEYSGFSMLGGKKKIGIDLVVEKTNALVEATGSPGRAATLKTLTVTGIEFRLTFNKKLELNDKREKKFAKAIKQSVSGILQGILYSSFREALSRSVGKVPLPSP</sequence>
<dbReference type="InterPro" id="IPR038602">
    <property type="entry name" value="Mite_allergen_7_sf"/>
</dbReference>
<dbReference type="EMBL" id="JABSTR010000001">
    <property type="protein sequence ID" value="KAH9361309.1"/>
    <property type="molecule type" value="Genomic_DNA"/>
</dbReference>
<evidence type="ECO:0000313" key="1">
    <source>
        <dbReference type="EMBL" id="KAH9361309.1"/>
    </source>
</evidence>
<protein>
    <submittedName>
        <fullName evidence="1">Uncharacterized protein</fullName>
    </submittedName>
</protein>
<dbReference type="Gene3D" id="3.15.10.50">
    <property type="match status" value="1"/>
</dbReference>
<evidence type="ECO:0000313" key="2">
    <source>
        <dbReference type="Proteomes" id="UP000821853"/>
    </source>
</evidence>